<comment type="caution">
    <text evidence="8">The sequence shown here is derived from an EMBL/GenBank/DDBJ whole genome shotgun (WGS) entry which is preliminary data.</text>
</comment>
<evidence type="ECO:0000256" key="1">
    <source>
        <dbReference type="ARBA" id="ARBA00022490"/>
    </source>
</evidence>
<dbReference type="InterPro" id="IPR029028">
    <property type="entry name" value="Alpha/beta_knot_MTases"/>
</dbReference>
<keyword evidence="2 7" id="KW-0698">rRNA processing</keyword>
<dbReference type="NCBIfam" id="TIGR00246">
    <property type="entry name" value="tRNA_RlmH_YbeA"/>
    <property type="match status" value="1"/>
</dbReference>
<dbReference type="PIRSF" id="PIRSF004505">
    <property type="entry name" value="MT_bac"/>
    <property type="match status" value="1"/>
</dbReference>
<proteinExistence type="inferred from homology"/>
<gene>
    <name evidence="7 8" type="primary">rlmH</name>
    <name evidence="8" type="ORF">L0P57_02630</name>
</gene>
<keyword evidence="9" id="KW-1185">Reference proteome</keyword>
<dbReference type="Proteomes" id="UP001298681">
    <property type="component" value="Unassembled WGS sequence"/>
</dbReference>
<protein>
    <recommendedName>
        <fullName evidence="7">Ribosomal RNA large subunit methyltransferase H</fullName>
        <ecNumber evidence="7">2.1.1.177</ecNumber>
    </recommendedName>
    <alternativeName>
        <fullName evidence="7">23S rRNA (pseudouridine1915-N3)-methyltransferase</fullName>
    </alternativeName>
    <alternativeName>
        <fullName evidence="7">23S rRNA m3Psi1915 methyltransferase</fullName>
    </alternativeName>
    <alternativeName>
        <fullName evidence="7">rRNA (pseudouridine-N3-)-methyltransferase RlmH</fullName>
    </alternativeName>
</protein>
<keyword evidence="3 7" id="KW-0489">Methyltransferase</keyword>
<dbReference type="NCBIfam" id="NF000985">
    <property type="entry name" value="PRK00103.1-3"/>
    <property type="match status" value="1"/>
</dbReference>
<evidence type="ECO:0000256" key="4">
    <source>
        <dbReference type="ARBA" id="ARBA00022679"/>
    </source>
</evidence>
<evidence type="ECO:0000256" key="6">
    <source>
        <dbReference type="ARBA" id="ARBA00038303"/>
    </source>
</evidence>
<dbReference type="Gene3D" id="3.40.1280.10">
    <property type="match status" value="1"/>
</dbReference>
<dbReference type="Pfam" id="PF02590">
    <property type="entry name" value="SPOUT_MTase"/>
    <property type="match status" value="1"/>
</dbReference>
<dbReference type="InterPro" id="IPR003742">
    <property type="entry name" value="RlmH-like"/>
</dbReference>
<feature type="binding site" evidence="7">
    <location>
        <begin position="127"/>
        <end position="132"/>
    </location>
    <ligand>
        <name>S-adenosyl-L-methionine</name>
        <dbReference type="ChEBI" id="CHEBI:59789"/>
    </ligand>
</feature>
<evidence type="ECO:0000256" key="3">
    <source>
        <dbReference type="ARBA" id="ARBA00022603"/>
    </source>
</evidence>
<comment type="subcellular location">
    <subcellularLocation>
        <location evidence="7">Cytoplasm</location>
    </subcellularLocation>
</comment>
<sequence length="159" mass="17394">MLNIQLLCIGKLKESYWREACAEYAKRLSAFCRFSIIELPESRLPETPSPAQVTAALQTEGEKILAAVGNAPLIALCIEGKALSSEALSLKIDSMAVNGASKLCFVIGSSFGLSDSVKCAANLRLSMSPMTFPHQLARVMLCEQIYRAFQILNHGKYHK</sequence>
<feature type="binding site" evidence="7">
    <location>
        <position position="76"/>
    </location>
    <ligand>
        <name>S-adenosyl-L-methionine</name>
        <dbReference type="ChEBI" id="CHEBI:59789"/>
    </ligand>
</feature>
<evidence type="ECO:0000256" key="5">
    <source>
        <dbReference type="ARBA" id="ARBA00022691"/>
    </source>
</evidence>
<dbReference type="EMBL" id="JAKNHQ010000002">
    <property type="protein sequence ID" value="MCG4609841.1"/>
    <property type="molecule type" value="Genomic_DNA"/>
</dbReference>
<accession>A0ABS9MGJ1</accession>
<comment type="function">
    <text evidence="7">Specifically methylates the pseudouridine at position 1915 (m3Psi1915) in 23S rRNA.</text>
</comment>
<dbReference type="RefSeq" id="WP_087229436.1">
    <property type="nucleotide sequence ID" value="NZ_JAKNHQ010000002.1"/>
</dbReference>
<dbReference type="CDD" id="cd18081">
    <property type="entry name" value="RlmH-like"/>
    <property type="match status" value="1"/>
</dbReference>
<evidence type="ECO:0000313" key="9">
    <source>
        <dbReference type="Proteomes" id="UP001298681"/>
    </source>
</evidence>
<comment type="subunit">
    <text evidence="7">Homodimer.</text>
</comment>
<organism evidence="8 9">
    <name type="scientific">Anaeromassilibacillus senegalensis</name>
    <dbReference type="NCBI Taxonomy" id="1673717"/>
    <lineage>
        <taxon>Bacteria</taxon>
        <taxon>Bacillati</taxon>
        <taxon>Bacillota</taxon>
        <taxon>Clostridia</taxon>
        <taxon>Eubacteriales</taxon>
        <taxon>Acutalibacteraceae</taxon>
        <taxon>Anaeromassilibacillus</taxon>
    </lineage>
</organism>
<keyword evidence="4 7" id="KW-0808">Transferase</keyword>
<dbReference type="EC" id="2.1.1.177" evidence="7"/>
<dbReference type="HAMAP" id="MF_00658">
    <property type="entry name" value="23SrRNA_methyltr_H"/>
    <property type="match status" value="1"/>
</dbReference>
<feature type="binding site" evidence="7">
    <location>
        <position position="108"/>
    </location>
    <ligand>
        <name>S-adenosyl-L-methionine</name>
        <dbReference type="ChEBI" id="CHEBI:59789"/>
    </ligand>
</feature>
<dbReference type="PANTHER" id="PTHR33603">
    <property type="entry name" value="METHYLTRANSFERASE"/>
    <property type="match status" value="1"/>
</dbReference>
<evidence type="ECO:0000313" key="8">
    <source>
        <dbReference type="EMBL" id="MCG4609841.1"/>
    </source>
</evidence>
<reference evidence="8 9" key="1">
    <citation type="submission" date="2022-01" db="EMBL/GenBank/DDBJ databases">
        <title>Collection of gut derived symbiotic bacterial strains cultured from healthy donors.</title>
        <authorList>
            <person name="Lin H."/>
            <person name="Kohout C."/>
            <person name="Waligurski E."/>
            <person name="Pamer E.G."/>
        </authorList>
    </citation>
    <scope>NUCLEOTIDE SEQUENCE [LARGE SCALE GENOMIC DNA]</scope>
    <source>
        <strain evidence="8 9">DFI.7.58</strain>
    </source>
</reference>
<dbReference type="PANTHER" id="PTHR33603:SF1">
    <property type="entry name" value="RIBOSOMAL RNA LARGE SUBUNIT METHYLTRANSFERASE H"/>
    <property type="match status" value="1"/>
</dbReference>
<comment type="catalytic activity">
    <reaction evidence="7">
        <text>pseudouridine(1915) in 23S rRNA + S-adenosyl-L-methionine = N(3)-methylpseudouridine(1915) in 23S rRNA + S-adenosyl-L-homocysteine + H(+)</text>
        <dbReference type="Rhea" id="RHEA:42752"/>
        <dbReference type="Rhea" id="RHEA-COMP:10221"/>
        <dbReference type="Rhea" id="RHEA-COMP:10222"/>
        <dbReference type="ChEBI" id="CHEBI:15378"/>
        <dbReference type="ChEBI" id="CHEBI:57856"/>
        <dbReference type="ChEBI" id="CHEBI:59789"/>
        <dbReference type="ChEBI" id="CHEBI:65314"/>
        <dbReference type="ChEBI" id="CHEBI:74486"/>
        <dbReference type="EC" id="2.1.1.177"/>
    </reaction>
</comment>
<dbReference type="InterPro" id="IPR029026">
    <property type="entry name" value="tRNA_m1G_MTases_N"/>
</dbReference>
<evidence type="ECO:0000256" key="7">
    <source>
        <dbReference type="HAMAP-Rule" id="MF_00658"/>
    </source>
</evidence>
<dbReference type="SUPFAM" id="SSF75217">
    <property type="entry name" value="alpha/beta knot"/>
    <property type="match status" value="1"/>
</dbReference>
<keyword evidence="1 7" id="KW-0963">Cytoplasm</keyword>
<evidence type="ECO:0000256" key="2">
    <source>
        <dbReference type="ARBA" id="ARBA00022552"/>
    </source>
</evidence>
<dbReference type="GO" id="GO:0008168">
    <property type="term" value="F:methyltransferase activity"/>
    <property type="evidence" value="ECO:0007669"/>
    <property type="project" value="UniProtKB-KW"/>
</dbReference>
<comment type="similarity">
    <text evidence="6 7">Belongs to the RNA methyltransferase RlmH family.</text>
</comment>
<keyword evidence="5 7" id="KW-0949">S-adenosyl-L-methionine</keyword>
<dbReference type="GO" id="GO:0032259">
    <property type="term" value="P:methylation"/>
    <property type="evidence" value="ECO:0007669"/>
    <property type="project" value="UniProtKB-KW"/>
</dbReference>
<name>A0ABS9MGJ1_9FIRM</name>